<accession>A0ABD3RXM1</accession>
<feature type="compositionally biased region" description="Gly residues" evidence="9">
    <location>
        <begin position="195"/>
        <end position="204"/>
    </location>
</feature>
<feature type="compositionally biased region" description="Basic residues" evidence="9">
    <location>
        <begin position="61"/>
        <end position="76"/>
    </location>
</feature>
<dbReference type="Pfam" id="PF05572">
    <property type="entry name" value="Peptidase_M43"/>
    <property type="match status" value="1"/>
</dbReference>
<dbReference type="SUPFAM" id="SSF55486">
    <property type="entry name" value="Metalloproteases ('zincins'), catalytic domain"/>
    <property type="match status" value="1"/>
</dbReference>
<keyword evidence="4" id="KW-0732">Signal</keyword>
<dbReference type="CDD" id="cd04275">
    <property type="entry name" value="ZnMc_pappalysin_like"/>
    <property type="match status" value="1"/>
</dbReference>
<evidence type="ECO:0000256" key="1">
    <source>
        <dbReference type="ARBA" id="ARBA00008721"/>
    </source>
</evidence>
<evidence type="ECO:0000313" key="13">
    <source>
        <dbReference type="Proteomes" id="UP001530377"/>
    </source>
</evidence>
<keyword evidence="10" id="KW-0472">Membrane</keyword>
<protein>
    <recommendedName>
        <fullName evidence="11">Peptidase M43 pregnancy-associated plasma-A domain-containing protein</fullName>
    </recommendedName>
</protein>
<feature type="compositionally biased region" description="Basic and acidic residues" evidence="9">
    <location>
        <begin position="171"/>
        <end position="181"/>
    </location>
</feature>
<evidence type="ECO:0000256" key="8">
    <source>
        <dbReference type="ARBA" id="ARBA00023157"/>
    </source>
</evidence>
<feature type="region of interest" description="Disordered" evidence="9">
    <location>
        <begin position="141"/>
        <end position="213"/>
    </location>
</feature>
<evidence type="ECO:0000256" key="9">
    <source>
        <dbReference type="SAM" id="MobiDB-lite"/>
    </source>
</evidence>
<name>A0ABD3RXM1_9STRA</name>
<comment type="similarity">
    <text evidence="1">Belongs to the peptidase M43B family.</text>
</comment>
<evidence type="ECO:0000256" key="7">
    <source>
        <dbReference type="ARBA" id="ARBA00023049"/>
    </source>
</evidence>
<feature type="region of interest" description="Disordered" evidence="9">
    <location>
        <begin position="61"/>
        <end position="83"/>
    </location>
</feature>
<keyword evidence="10" id="KW-1133">Transmembrane helix</keyword>
<feature type="transmembrane region" description="Helical" evidence="10">
    <location>
        <begin position="12"/>
        <end position="31"/>
    </location>
</feature>
<dbReference type="AlphaFoldDB" id="A0ABD3RXM1"/>
<evidence type="ECO:0000256" key="6">
    <source>
        <dbReference type="ARBA" id="ARBA00022833"/>
    </source>
</evidence>
<evidence type="ECO:0000256" key="2">
    <source>
        <dbReference type="ARBA" id="ARBA00022670"/>
    </source>
</evidence>
<dbReference type="GO" id="GO:0008237">
    <property type="term" value="F:metallopeptidase activity"/>
    <property type="evidence" value="ECO:0007669"/>
    <property type="project" value="UniProtKB-KW"/>
</dbReference>
<evidence type="ECO:0000256" key="3">
    <source>
        <dbReference type="ARBA" id="ARBA00022723"/>
    </source>
</evidence>
<dbReference type="GO" id="GO:0046872">
    <property type="term" value="F:metal ion binding"/>
    <property type="evidence" value="ECO:0007669"/>
    <property type="project" value="UniProtKB-KW"/>
</dbReference>
<gene>
    <name evidence="12" type="ORF">ACHAXA_001776</name>
</gene>
<keyword evidence="3" id="KW-0479">Metal-binding</keyword>
<organism evidence="12 13">
    <name type="scientific">Cyclostephanos tholiformis</name>
    <dbReference type="NCBI Taxonomy" id="382380"/>
    <lineage>
        <taxon>Eukaryota</taxon>
        <taxon>Sar</taxon>
        <taxon>Stramenopiles</taxon>
        <taxon>Ochrophyta</taxon>
        <taxon>Bacillariophyta</taxon>
        <taxon>Coscinodiscophyceae</taxon>
        <taxon>Thalassiosirophycidae</taxon>
        <taxon>Stephanodiscales</taxon>
        <taxon>Stephanodiscaceae</taxon>
        <taxon>Cyclostephanos</taxon>
    </lineage>
</organism>
<feature type="compositionally biased region" description="Low complexity" evidence="9">
    <location>
        <begin position="527"/>
        <end position="540"/>
    </location>
</feature>
<keyword evidence="10" id="KW-0812">Transmembrane</keyword>
<feature type="region of interest" description="Disordered" evidence="9">
    <location>
        <begin position="525"/>
        <end position="580"/>
    </location>
</feature>
<feature type="compositionally biased region" description="Low complexity" evidence="9">
    <location>
        <begin position="547"/>
        <end position="558"/>
    </location>
</feature>
<keyword evidence="8" id="KW-1015">Disulfide bond</keyword>
<dbReference type="PANTHER" id="PTHR47466:SF1">
    <property type="entry name" value="METALLOPROTEASE MEP1 (AFU_ORTHOLOGUE AFUA_1G07730)-RELATED"/>
    <property type="match status" value="1"/>
</dbReference>
<dbReference type="InterPro" id="IPR024079">
    <property type="entry name" value="MetalloPept_cat_dom_sf"/>
</dbReference>
<dbReference type="InterPro" id="IPR008754">
    <property type="entry name" value="Peptidase_M43"/>
</dbReference>
<reference evidence="12 13" key="1">
    <citation type="submission" date="2024-10" db="EMBL/GenBank/DDBJ databases">
        <title>Updated reference genomes for cyclostephanoid diatoms.</title>
        <authorList>
            <person name="Roberts W.R."/>
            <person name="Alverson A.J."/>
        </authorList>
    </citation>
    <scope>NUCLEOTIDE SEQUENCE [LARGE SCALE GENOMIC DNA]</scope>
    <source>
        <strain evidence="12 13">AJA228-03</strain>
    </source>
</reference>
<evidence type="ECO:0000313" key="12">
    <source>
        <dbReference type="EMBL" id="KAL3816948.1"/>
    </source>
</evidence>
<keyword evidence="13" id="KW-1185">Reference proteome</keyword>
<proteinExistence type="inferred from homology"/>
<feature type="compositionally biased region" description="Basic residues" evidence="9">
    <location>
        <begin position="559"/>
        <end position="580"/>
    </location>
</feature>
<dbReference type="EMBL" id="JALLPB020000124">
    <property type="protein sequence ID" value="KAL3816948.1"/>
    <property type="molecule type" value="Genomic_DNA"/>
</dbReference>
<dbReference type="GO" id="GO:0006508">
    <property type="term" value="P:proteolysis"/>
    <property type="evidence" value="ECO:0007669"/>
    <property type="project" value="UniProtKB-KW"/>
</dbReference>
<dbReference type="PANTHER" id="PTHR47466">
    <property type="match status" value="1"/>
</dbReference>
<feature type="domain" description="Peptidase M43 pregnancy-associated plasma-A" evidence="11">
    <location>
        <begin position="359"/>
        <end position="497"/>
    </location>
</feature>
<keyword evidence="5" id="KW-0378">Hydrolase</keyword>
<keyword evidence="2" id="KW-0645">Protease</keyword>
<evidence type="ECO:0000256" key="4">
    <source>
        <dbReference type="ARBA" id="ARBA00022729"/>
    </source>
</evidence>
<dbReference type="Gene3D" id="3.40.390.10">
    <property type="entry name" value="Collagenase (Catalytic Domain)"/>
    <property type="match status" value="1"/>
</dbReference>
<comment type="caution">
    <text evidence="12">The sequence shown here is derived from an EMBL/GenBank/DDBJ whole genome shotgun (WGS) entry which is preliminary data.</text>
</comment>
<evidence type="ECO:0000256" key="5">
    <source>
        <dbReference type="ARBA" id="ARBA00022801"/>
    </source>
</evidence>
<sequence length="580" mass="63402">MPQHRPPPRLVNNLPSFVAFLLLLVIVVVIGRCVSGIARDEHGDDVGPKVYFGDLDHRHHRRDRHHHHHHHHHSRHDLRDGGYRHGAVGRSTATSRIIISGRVGKEGGGVFETHEQGSAGIFGDGGDGGDGVGNIVHHDPKAVGSSYRAGGGGGGGGREGKFSPCGTMKPSNEERERRDGYYRAWKRRKKDGGGRRGGTAGNGNGDDVTVVRNNGHGRADREVYEEVEDDGRHRHLGGCGDCVDWTSNATLITIPVHFHVVHDGDIGKMYTYEYGDGAYINRSIRALNLGFAGLPNPEFIPHMTRSYDRYDATDVDARIRFCLAGTTATNRSSWYTAGPYSGEVSDMHVALRVGGSETLNVYVSSPGDGSILGYSYYPQISDFVDDGVTILNAAMPGGPLGTYSEGDTLVHEVGHWLDLVHTHDNGCDGDGDYMSPSANEETPSFGCPVYKSECPSGLDTEGLPMRELNPIHNFMSYTNDDCMDQFTPGQIVRIQQAWETYRHKSGYSESIKLAADGISCEDYAPASETPTSIPTTSRPTMAPVTSRPTTTRPTTMRPTTRRPTTRRPTTRRPTTRKRNG</sequence>
<keyword evidence="6" id="KW-0862">Zinc</keyword>
<evidence type="ECO:0000259" key="11">
    <source>
        <dbReference type="Pfam" id="PF05572"/>
    </source>
</evidence>
<evidence type="ECO:0000256" key="10">
    <source>
        <dbReference type="SAM" id="Phobius"/>
    </source>
</evidence>
<dbReference type="Proteomes" id="UP001530377">
    <property type="component" value="Unassembled WGS sequence"/>
</dbReference>
<keyword evidence="7" id="KW-0482">Metalloprotease</keyword>